<dbReference type="EMBL" id="FMIB01000002">
    <property type="protein sequence ID" value="SCL67093.1"/>
    <property type="molecule type" value="Genomic_DNA"/>
</dbReference>
<dbReference type="Proteomes" id="UP000198605">
    <property type="component" value="Unassembled WGS sequence"/>
</dbReference>
<proteinExistence type="predicted"/>
<dbReference type="AlphaFoldDB" id="A0A1C6VL90"/>
<dbReference type="OrthoDB" id="3397798at2"/>
<organism evidence="1 2">
    <name type="scientific">Micromonospora chersina</name>
    <dbReference type="NCBI Taxonomy" id="47854"/>
    <lineage>
        <taxon>Bacteria</taxon>
        <taxon>Bacillati</taxon>
        <taxon>Actinomycetota</taxon>
        <taxon>Actinomycetes</taxon>
        <taxon>Micromonosporales</taxon>
        <taxon>Micromonosporaceae</taxon>
        <taxon>Micromonospora</taxon>
    </lineage>
</organism>
<keyword evidence="2" id="KW-1185">Reference proteome</keyword>
<dbReference type="GeneID" id="43281007"/>
<dbReference type="RefSeq" id="WP_091317186.1">
    <property type="nucleotide sequence ID" value="NZ_FMIB01000002.1"/>
</dbReference>
<accession>A0A1C6VL90</accession>
<protein>
    <submittedName>
        <fullName evidence="1">Uncharacterized protein</fullName>
    </submittedName>
</protein>
<name>A0A1C6VL90_9ACTN</name>
<evidence type="ECO:0000313" key="1">
    <source>
        <dbReference type="EMBL" id="SCL67093.1"/>
    </source>
</evidence>
<dbReference type="STRING" id="47854.GA0070603_4383"/>
<reference evidence="2" key="1">
    <citation type="submission" date="2016-06" db="EMBL/GenBank/DDBJ databases">
        <authorList>
            <person name="Varghese N."/>
            <person name="Submissions Spin"/>
        </authorList>
    </citation>
    <scope>NUCLEOTIDE SEQUENCE [LARGE SCALE GENOMIC DNA]</scope>
    <source>
        <strain evidence="2">DSM 44151</strain>
    </source>
</reference>
<evidence type="ECO:0000313" key="2">
    <source>
        <dbReference type="Proteomes" id="UP000198605"/>
    </source>
</evidence>
<gene>
    <name evidence="1" type="ORF">GA0070603_4383</name>
</gene>
<sequence>MAPDERMRSALLAGLTVTALAAGAGWWRAAAPELGRSAPAPTPSAGAFLEPGVRLGPTGSPVGLSVVVDVRTGRVLEQTEVDPDAPVVIHEEPGRATWRSEVLFEVWRERSRLMPDGAPVTRRANASDGNRFLLTVGCSGGGAVVVGFTGSSDDGTEQVLSCGDPSATSLVVVSSTGGPLLVRLAALREPVDLDARLEALG</sequence>